<comment type="similarity">
    <text evidence="1">Belongs to the aldehyde dehydrogenase family.</text>
</comment>
<dbReference type="Gene3D" id="3.40.605.10">
    <property type="entry name" value="Aldehyde Dehydrogenase, Chain A, domain 1"/>
    <property type="match status" value="1"/>
</dbReference>
<dbReference type="InterPro" id="IPR015590">
    <property type="entry name" value="Aldehyde_DH_dom"/>
</dbReference>
<dbReference type="STRING" id="927664.SAMN05421780_101688"/>
<keyword evidence="3" id="KW-0560">Oxidoreductase</keyword>
<evidence type="ECO:0000259" key="4">
    <source>
        <dbReference type="Pfam" id="PF00171"/>
    </source>
</evidence>
<dbReference type="EMBL" id="FOLE01000001">
    <property type="protein sequence ID" value="SFB83448.1"/>
    <property type="molecule type" value="Genomic_DNA"/>
</dbReference>
<evidence type="ECO:0000256" key="2">
    <source>
        <dbReference type="ARBA" id="ARBA00022857"/>
    </source>
</evidence>
<evidence type="ECO:0000256" key="1">
    <source>
        <dbReference type="ARBA" id="ARBA00009986"/>
    </source>
</evidence>
<dbReference type="PANTHER" id="PTHR43217:SF1">
    <property type="entry name" value="SUCCINATE SEMIALDEHYDE DEHYDROGENASE [NAD(P)+] SAD"/>
    <property type="match status" value="1"/>
</dbReference>
<accession>A0A1I1EDN9</accession>
<dbReference type="CDD" id="cd07100">
    <property type="entry name" value="ALDH_SSADH1_GabD1"/>
    <property type="match status" value="1"/>
</dbReference>
<dbReference type="InterPro" id="IPR016162">
    <property type="entry name" value="Ald_DH_N"/>
</dbReference>
<dbReference type="SUPFAM" id="SSF53720">
    <property type="entry name" value="ALDH-like"/>
    <property type="match status" value="1"/>
</dbReference>
<protein>
    <submittedName>
        <fullName evidence="5">Succinate-semialdehyde dehydrogenase / glutarate-semialdehyde dehydrogenase</fullName>
    </submittedName>
</protein>
<dbReference type="InterPro" id="IPR047110">
    <property type="entry name" value="GABD/Sad-like"/>
</dbReference>
<keyword evidence="2" id="KW-0521">NADP</keyword>
<dbReference type="FunFam" id="3.40.605.10:FF:000012">
    <property type="entry name" value="NAD-dependent succinate-semialdehyde dehydrogenase"/>
    <property type="match status" value="1"/>
</dbReference>
<dbReference type="Proteomes" id="UP000199514">
    <property type="component" value="Unassembled WGS sequence"/>
</dbReference>
<dbReference type="FunFam" id="3.40.309.10:FF:000010">
    <property type="entry name" value="Gamma-aminobutyraldehyde dehydrogenase"/>
    <property type="match status" value="1"/>
</dbReference>
<name>A0A1I1EDN9_9BACT</name>
<dbReference type="GO" id="GO:0004030">
    <property type="term" value="F:aldehyde dehydrogenase [NAD(P)+] activity"/>
    <property type="evidence" value="ECO:0007669"/>
    <property type="project" value="InterPro"/>
</dbReference>
<sequence>MSAIATINPQNNEIVRQFEPHSPAQVAQGIERANEAWLAWKNLPLAQRVTYVHRLSDVLLERKHELAQLAALEMGKVLRESISEIEKCALTCRFYAEKAEQMLAPQPVGTEASRCYVAFEPLGVVSAIMPWNYPYWQVFRFAAPALAAGNVIVLKHAPNVPQCALAIASVFEQAGFPENVYTNFFLPNERVHELISHELVRAVTFTGSSYAGSVVASLAGKYLKKTLLELGGSDAFVVLADADVQAVAQKAVKARFTNGGQGCTSAKRFIVEKPIAAAFTAALREKIAALQAGDPTDPQTSFGPMAREDLAQILLEQVQKSVAAGAQVLVGGARPTKVGAWFEPTLLTNVKRGMPAYDEEMFGAVASVIVVENAQEAVAVANDTPYGLGASVWTANTEKGEKIAAQIQAGCTFVNEIVRTDPRVPFGGVKQSGYGRELSHWGMHEFVNIKTVWVA</sequence>
<evidence type="ECO:0000256" key="3">
    <source>
        <dbReference type="ARBA" id="ARBA00023002"/>
    </source>
</evidence>
<evidence type="ECO:0000313" key="6">
    <source>
        <dbReference type="Proteomes" id="UP000199514"/>
    </source>
</evidence>
<proteinExistence type="inferred from homology"/>
<dbReference type="InterPro" id="IPR044148">
    <property type="entry name" value="ALDH_GabD1-like"/>
</dbReference>
<dbReference type="Pfam" id="PF00171">
    <property type="entry name" value="Aldedh"/>
    <property type="match status" value="1"/>
</dbReference>
<dbReference type="PANTHER" id="PTHR43217">
    <property type="entry name" value="SUCCINATE SEMIALDEHYDE DEHYDROGENASE [NAD(P)+] SAD"/>
    <property type="match status" value="1"/>
</dbReference>
<dbReference type="Gene3D" id="3.40.309.10">
    <property type="entry name" value="Aldehyde Dehydrogenase, Chain A, domain 2"/>
    <property type="match status" value="1"/>
</dbReference>
<feature type="domain" description="Aldehyde dehydrogenase" evidence="4">
    <location>
        <begin position="4"/>
        <end position="452"/>
    </location>
</feature>
<dbReference type="InterPro" id="IPR016161">
    <property type="entry name" value="Ald_DH/histidinol_DH"/>
</dbReference>
<dbReference type="AlphaFoldDB" id="A0A1I1EDN9"/>
<keyword evidence="6" id="KW-1185">Reference proteome</keyword>
<dbReference type="InterPro" id="IPR016163">
    <property type="entry name" value="Ald_DH_C"/>
</dbReference>
<evidence type="ECO:0000313" key="5">
    <source>
        <dbReference type="EMBL" id="SFB83448.1"/>
    </source>
</evidence>
<reference evidence="5 6" key="1">
    <citation type="submission" date="2016-10" db="EMBL/GenBank/DDBJ databases">
        <authorList>
            <person name="de Groot N.N."/>
        </authorList>
    </citation>
    <scope>NUCLEOTIDE SEQUENCE [LARGE SCALE GENOMIC DNA]</scope>
    <source>
        <strain evidence="5 6">DSM 6793</strain>
    </source>
</reference>
<organism evidence="5 6">
    <name type="scientific">Flexibacter flexilis DSM 6793</name>
    <dbReference type="NCBI Taxonomy" id="927664"/>
    <lineage>
        <taxon>Bacteria</taxon>
        <taxon>Pseudomonadati</taxon>
        <taxon>Bacteroidota</taxon>
        <taxon>Cytophagia</taxon>
        <taxon>Cytophagales</taxon>
        <taxon>Flexibacteraceae</taxon>
        <taxon>Flexibacter</taxon>
    </lineage>
</organism>
<dbReference type="RefSeq" id="WP_091507314.1">
    <property type="nucleotide sequence ID" value="NZ_FOLE01000001.1"/>
</dbReference>
<dbReference type="OrthoDB" id="9762913at2"/>
<dbReference type="GO" id="GO:0004777">
    <property type="term" value="F:succinate-semialdehyde dehydrogenase (NAD+) activity"/>
    <property type="evidence" value="ECO:0007669"/>
    <property type="project" value="TreeGrafter"/>
</dbReference>
<gene>
    <name evidence="5" type="ORF">SAMN05421780_101688</name>
</gene>